<dbReference type="NCBIfam" id="TIGR00336">
    <property type="entry name" value="pyrE"/>
    <property type="match status" value="1"/>
</dbReference>
<evidence type="ECO:0000256" key="8">
    <source>
        <dbReference type="ARBA" id="ARBA00022975"/>
    </source>
</evidence>
<dbReference type="CDD" id="cd06223">
    <property type="entry name" value="PRTases_typeI"/>
    <property type="match status" value="1"/>
</dbReference>
<dbReference type="InterPro" id="IPR023031">
    <property type="entry name" value="OPRT"/>
</dbReference>
<comment type="pathway">
    <text evidence="2">Pyrimidine metabolism; UMP biosynthesis via de novo pathway; UMP from orotate: step 1/2.</text>
</comment>
<gene>
    <name evidence="10" type="ORF">METZ01_LOCUS50513</name>
</gene>
<sequence>MLAQQVLEFGQFTLKSGRRSPYFFNLGAIDSGDGIRRLGSAYAERLRTLGYVFDVIAGPAYKGIPIAVSTSIDMAATGHPVGVAYNRKERKEHGEGGVLVGMPLAQRKVVIVDDVLTAGTAVLEFASLVRESGGHLVAVLVALDRQEYIEDGTQTALETISGELSVPVESIAGLDDVVRCIKNDPKYHEILTELTNYQHAHCRVVE</sequence>
<keyword evidence="8" id="KW-0665">Pyrimidine biosynthesis</keyword>
<dbReference type="PANTHER" id="PTHR46683:SF1">
    <property type="entry name" value="OROTATE PHOSPHORIBOSYLTRANSFERASE 1-RELATED"/>
    <property type="match status" value="1"/>
</dbReference>
<evidence type="ECO:0000256" key="5">
    <source>
        <dbReference type="ARBA" id="ARBA00011971"/>
    </source>
</evidence>
<keyword evidence="6" id="KW-0328">Glycosyltransferase</keyword>
<evidence type="ECO:0000313" key="10">
    <source>
        <dbReference type="EMBL" id="SUZ97659.1"/>
    </source>
</evidence>
<dbReference type="InterPro" id="IPR000836">
    <property type="entry name" value="PRTase_dom"/>
</dbReference>
<dbReference type="InterPro" id="IPR029057">
    <property type="entry name" value="PRTase-like"/>
</dbReference>
<dbReference type="GO" id="GO:0005737">
    <property type="term" value="C:cytoplasm"/>
    <property type="evidence" value="ECO:0007669"/>
    <property type="project" value="TreeGrafter"/>
</dbReference>
<comment type="subunit">
    <text evidence="4">Homodimer.</text>
</comment>
<evidence type="ECO:0000256" key="4">
    <source>
        <dbReference type="ARBA" id="ARBA00011738"/>
    </source>
</evidence>
<reference evidence="10" key="1">
    <citation type="submission" date="2018-05" db="EMBL/GenBank/DDBJ databases">
        <authorList>
            <person name="Lanie J.A."/>
            <person name="Ng W.-L."/>
            <person name="Kazmierczak K.M."/>
            <person name="Andrzejewski T.M."/>
            <person name="Davidsen T.M."/>
            <person name="Wayne K.J."/>
            <person name="Tettelin H."/>
            <person name="Glass J.I."/>
            <person name="Rusch D."/>
            <person name="Podicherti R."/>
            <person name="Tsui H.-C.T."/>
            <person name="Winkler M.E."/>
        </authorList>
    </citation>
    <scope>NUCLEOTIDE SEQUENCE</scope>
</reference>
<dbReference type="EC" id="2.4.2.10" evidence="5"/>
<evidence type="ECO:0000256" key="3">
    <source>
        <dbReference type="ARBA" id="ARBA00006340"/>
    </source>
</evidence>
<organism evidence="10">
    <name type="scientific">marine metagenome</name>
    <dbReference type="NCBI Taxonomy" id="408172"/>
    <lineage>
        <taxon>unclassified sequences</taxon>
        <taxon>metagenomes</taxon>
        <taxon>ecological metagenomes</taxon>
    </lineage>
</organism>
<dbReference type="AlphaFoldDB" id="A0A381S2J5"/>
<dbReference type="GO" id="GO:0046132">
    <property type="term" value="P:pyrimidine ribonucleoside biosynthetic process"/>
    <property type="evidence" value="ECO:0007669"/>
    <property type="project" value="TreeGrafter"/>
</dbReference>
<dbReference type="SUPFAM" id="SSF53271">
    <property type="entry name" value="PRTase-like"/>
    <property type="match status" value="1"/>
</dbReference>
<feature type="domain" description="Phosphoribosyltransferase" evidence="9">
    <location>
        <begin position="38"/>
        <end position="154"/>
    </location>
</feature>
<proteinExistence type="inferred from homology"/>
<accession>A0A381S2J5</accession>
<name>A0A381S2J5_9ZZZZ</name>
<dbReference type="GO" id="GO:0044205">
    <property type="term" value="P:'de novo' UMP biosynthetic process"/>
    <property type="evidence" value="ECO:0007669"/>
    <property type="project" value="UniProtKB-UniPathway"/>
</dbReference>
<evidence type="ECO:0000256" key="6">
    <source>
        <dbReference type="ARBA" id="ARBA00022676"/>
    </source>
</evidence>
<dbReference type="GO" id="GO:0004588">
    <property type="term" value="F:orotate phosphoribosyltransferase activity"/>
    <property type="evidence" value="ECO:0007669"/>
    <property type="project" value="UniProtKB-EC"/>
</dbReference>
<comment type="similarity">
    <text evidence="3">Belongs to the purine/pyrimidine phosphoribosyltransferase family. PyrE subfamily.</text>
</comment>
<dbReference type="UniPathway" id="UPA00070">
    <property type="reaction ID" value="UER00119"/>
</dbReference>
<protein>
    <recommendedName>
        <fullName evidence="5">orotate phosphoribosyltransferase</fullName>
        <ecNumber evidence="5">2.4.2.10</ecNumber>
    </recommendedName>
</protein>
<evidence type="ECO:0000256" key="7">
    <source>
        <dbReference type="ARBA" id="ARBA00022679"/>
    </source>
</evidence>
<comment type="function">
    <text evidence="1">Catalyzes the transfer of a ribosyl phosphate group from 5-phosphoribose 1-diphosphate to orotate, leading to the formation of orotidine monophosphate (OMP).</text>
</comment>
<dbReference type="GO" id="GO:0006207">
    <property type="term" value="P:'de novo' pyrimidine nucleobase biosynthetic process"/>
    <property type="evidence" value="ECO:0007669"/>
    <property type="project" value="TreeGrafter"/>
</dbReference>
<evidence type="ECO:0000256" key="2">
    <source>
        <dbReference type="ARBA" id="ARBA00004889"/>
    </source>
</evidence>
<evidence type="ECO:0000256" key="1">
    <source>
        <dbReference type="ARBA" id="ARBA00003769"/>
    </source>
</evidence>
<keyword evidence="7" id="KW-0808">Transferase</keyword>
<dbReference type="Gene3D" id="3.40.50.2020">
    <property type="match status" value="1"/>
</dbReference>
<dbReference type="HAMAP" id="MF_01208">
    <property type="entry name" value="PyrE"/>
    <property type="match status" value="1"/>
</dbReference>
<dbReference type="InterPro" id="IPR004467">
    <property type="entry name" value="Or_phspho_trans_dom"/>
</dbReference>
<dbReference type="PANTHER" id="PTHR46683">
    <property type="entry name" value="OROTATE PHOSPHORIBOSYLTRANSFERASE 1-RELATED"/>
    <property type="match status" value="1"/>
</dbReference>
<dbReference type="Pfam" id="PF00156">
    <property type="entry name" value="Pribosyltran"/>
    <property type="match status" value="1"/>
</dbReference>
<dbReference type="EMBL" id="UINC01002529">
    <property type="protein sequence ID" value="SUZ97659.1"/>
    <property type="molecule type" value="Genomic_DNA"/>
</dbReference>
<evidence type="ECO:0000259" key="9">
    <source>
        <dbReference type="Pfam" id="PF00156"/>
    </source>
</evidence>